<comment type="caution">
    <text evidence="2">The sequence shown here is derived from an EMBL/GenBank/DDBJ whole genome shotgun (WGS) entry which is preliminary data.</text>
</comment>
<dbReference type="CDD" id="cd06222">
    <property type="entry name" value="RNase_H_like"/>
    <property type="match status" value="1"/>
</dbReference>
<name>A0A392PJ33_9FABA</name>
<keyword evidence="2" id="KW-0695">RNA-directed DNA polymerase</keyword>
<dbReference type="PANTHER" id="PTHR47723">
    <property type="entry name" value="OS05G0353850 PROTEIN"/>
    <property type="match status" value="1"/>
</dbReference>
<sequence>RVICNGYGGIEAAGEWLGGFSKFIGNGNAYVAELWGLLEGFKIARRLNFRAVELHVDLVVVVQAISSNGHGSHRGSALVQKNKKLLDLEWAVVVRHSYCEANQCADELANIGCSLGNGERFYEICLAHLMNALFVDVMRITT</sequence>
<feature type="domain" description="RNase H type-1" evidence="1">
    <location>
        <begin position="1"/>
        <end position="114"/>
    </location>
</feature>
<dbReference type="SUPFAM" id="SSF53098">
    <property type="entry name" value="Ribonuclease H-like"/>
    <property type="match status" value="1"/>
</dbReference>
<dbReference type="PROSITE" id="PS50879">
    <property type="entry name" value="RNASE_H_1"/>
    <property type="match status" value="1"/>
</dbReference>
<dbReference type="AlphaFoldDB" id="A0A392PJ33"/>
<dbReference type="Proteomes" id="UP000265520">
    <property type="component" value="Unassembled WGS sequence"/>
</dbReference>
<keyword evidence="2" id="KW-0808">Transferase</keyword>
<protein>
    <submittedName>
        <fullName evidence="2">Putative non-LTR retroelement reverse transcriptase</fullName>
    </submittedName>
</protein>
<accession>A0A392PJ33</accession>
<feature type="non-terminal residue" evidence="2">
    <location>
        <position position="142"/>
    </location>
</feature>
<dbReference type="InterPro" id="IPR012337">
    <property type="entry name" value="RNaseH-like_sf"/>
</dbReference>
<dbReference type="PANTHER" id="PTHR47723:SF13">
    <property type="entry name" value="PUTATIVE-RELATED"/>
    <property type="match status" value="1"/>
</dbReference>
<proteinExistence type="predicted"/>
<keyword evidence="2" id="KW-0548">Nucleotidyltransferase</keyword>
<dbReference type="GO" id="GO:0003964">
    <property type="term" value="F:RNA-directed DNA polymerase activity"/>
    <property type="evidence" value="ECO:0007669"/>
    <property type="project" value="UniProtKB-KW"/>
</dbReference>
<dbReference type="GO" id="GO:0004523">
    <property type="term" value="F:RNA-DNA hybrid ribonuclease activity"/>
    <property type="evidence" value="ECO:0007669"/>
    <property type="project" value="InterPro"/>
</dbReference>
<evidence type="ECO:0000313" key="2">
    <source>
        <dbReference type="EMBL" id="MCI11316.1"/>
    </source>
</evidence>
<dbReference type="EMBL" id="LXQA010079701">
    <property type="protein sequence ID" value="MCI11316.1"/>
    <property type="molecule type" value="Genomic_DNA"/>
</dbReference>
<reference evidence="2 3" key="1">
    <citation type="journal article" date="2018" name="Front. Plant Sci.">
        <title>Red Clover (Trifolium pratense) and Zigzag Clover (T. medium) - A Picture of Genomic Similarities and Differences.</title>
        <authorList>
            <person name="Dluhosova J."/>
            <person name="Istvanek J."/>
            <person name="Nedelnik J."/>
            <person name="Repkova J."/>
        </authorList>
    </citation>
    <scope>NUCLEOTIDE SEQUENCE [LARGE SCALE GENOMIC DNA]</scope>
    <source>
        <strain evidence="3">cv. 10/8</strain>
        <tissue evidence="2">Leaf</tissue>
    </source>
</reference>
<organism evidence="2 3">
    <name type="scientific">Trifolium medium</name>
    <dbReference type="NCBI Taxonomy" id="97028"/>
    <lineage>
        <taxon>Eukaryota</taxon>
        <taxon>Viridiplantae</taxon>
        <taxon>Streptophyta</taxon>
        <taxon>Embryophyta</taxon>
        <taxon>Tracheophyta</taxon>
        <taxon>Spermatophyta</taxon>
        <taxon>Magnoliopsida</taxon>
        <taxon>eudicotyledons</taxon>
        <taxon>Gunneridae</taxon>
        <taxon>Pentapetalae</taxon>
        <taxon>rosids</taxon>
        <taxon>fabids</taxon>
        <taxon>Fabales</taxon>
        <taxon>Fabaceae</taxon>
        <taxon>Papilionoideae</taxon>
        <taxon>50 kb inversion clade</taxon>
        <taxon>NPAAA clade</taxon>
        <taxon>Hologalegina</taxon>
        <taxon>IRL clade</taxon>
        <taxon>Trifolieae</taxon>
        <taxon>Trifolium</taxon>
    </lineage>
</organism>
<dbReference type="GO" id="GO:0003676">
    <property type="term" value="F:nucleic acid binding"/>
    <property type="evidence" value="ECO:0007669"/>
    <property type="project" value="InterPro"/>
</dbReference>
<dbReference type="InterPro" id="IPR036397">
    <property type="entry name" value="RNaseH_sf"/>
</dbReference>
<dbReference type="InterPro" id="IPR044730">
    <property type="entry name" value="RNase_H-like_dom_plant"/>
</dbReference>
<evidence type="ECO:0000313" key="3">
    <source>
        <dbReference type="Proteomes" id="UP000265520"/>
    </source>
</evidence>
<feature type="non-terminal residue" evidence="2">
    <location>
        <position position="1"/>
    </location>
</feature>
<dbReference type="InterPro" id="IPR002156">
    <property type="entry name" value="RNaseH_domain"/>
</dbReference>
<dbReference type="Gene3D" id="3.30.420.10">
    <property type="entry name" value="Ribonuclease H-like superfamily/Ribonuclease H"/>
    <property type="match status" value="1"/>
</dbReference>
<evidence type="ECO:0000259" key="1">
    <source>
        <dbReference type="PROSITE" id="PS50879"/>
    </source>
</evidence>
<dbReference type="Pfam" id="PF13456">
    <property type="entry name" value="RVT_3"/>
    <property type="match status" value="1"/>
</dbReference>
<keyword evidence="3" id="KW-1185">Reference proteome</keyword>
<dbReference type="InterPro" id="IPR053151">
    <property type="entry name" value="RNase_H-like"/>
</dbReference>